<evidence type="ECO:0000313" key="2">
    <source>
        <dbReference type="EMBL" id="KAK9228153.1"/>
    </source>
</evidence>
<comment type="caution">
    <text evidence="2">The sequence shown here is derived from an EMBL/GenBank/DDBJ whole genome shotgun (WGS) entry which is preliminary data.</text>
</comment>
<protein>
    <submittedName>
        <fullName evidence="2">Uncharacterized protein</fullName>
    </submittedName>
</protein>
<sequence length="70" mass="8143">MIGSRYPKSCPQNAASNSSGPKLYRTFRNQEHVIVLGERWLQDVHNLENHVNDSREVHRFQMPVLSWSPP</sequence>
<organism evidence="2 3">
    <name type="scientific">Citrus x changshan-huyou</name>
    <dbReference type="NCBI Taxonomy" id="2935761"/>
    <lineage>
        <taxon>Eukaryota</taxon>
        <taxon>Viridiplantae</taxon>
        <taxon>Streptophyta</taxon>
        <taxon>Embryophyta</taxon>
        <taxon>Tracheophyta</taxon>
        <taxon>Spermatophyta</taxon>
        <taxon>Magnoliopsida</taxon>
        <taxon>eudicotyledons</taxon>
        <taxon>Gunneridae</taxon>
        <taxon>Pentapetalae</taxon>
        <taxon>rosids</taxon>
        <taxon>malvids</taxon>
        <taxon>Sapindales</taxon>
        <taxon>Rutaceae</taxon>
        <taxon>Aurantioideae</taxon>
        <taxon>Citrus</taxon>
    </lineage>
</organism>
<dbReference type="EMBL" id="JBCGBO010000001">
    <property type="protein sequence ID" value="KAK9228153.1"/>
    <property type="molecule type" value="Genomic_DNA"/>
</dbReference>
<reference evidence="2 3" key="1">
    <citation type="submission" date="2024-05" db="EMBL/GenBank/DDBJ databases">
        <title>Haplotype-resolved chromosome-level genome assembly of Huyou (Citrus changshanensis).</title>
        <authorList>
            <person name="Miao C."/>
            <person name="Chen W."/>
            <person name="Wu Y."/>
            <person name="Wang L."/>
            <person name="Zhao S."/>
            <person name="Grierson D."/>
            <person name="Xu C."/>
            <person name="Chen K."/>
        </authorList>
    </citation>
    <scope>NUCLEOTIDE SEQUENCE [LARGE SCALE GENOMIC DNA]</scope>
    <source>
        <strain evidence="2">01-14</strain>
        <tissue evidence="2">Leaf</tissue>
    </source>
</reference>
<name>A0AAP0MW98_9ROSI</name>
<dbReference type="AlphaFoldDB" id="A0AAP0MW98"/>
<feature type="region of interest" description="Disordered" evidence="1">
    <location>
        <begin position="1"/>
        <end position="22"/>
    </location>
</feature>
<accession>A0AAP0MW98</accession>
<keyword evidence="3" id="KW-1185">Reference proteome</keyword>
<gene>
    <name evidence="2" type="ORF">WN944_021101</name>
</gene>
<feature type="compositionally biased region" description="Polar residues" evidence="1">
    <location>
        <begin position="10"/>
        <end position="20"/>
    </location>
</feature>
<evidence type="ECO:0000313" key="3">
    <source>
        <dbReference type="Proteomes" id="UP001428341"/>
    </source>
</evidence>
<evidence type="ECO:0000256" key="1">
    <source>
        <dbReference type="SAM" id="MobiDB-lite"/>
    </source>
</evidence>
<proteinExistence type="predicted"/>
<dbReference type="Proteomes" id="UP001428341">
    <property type="component" value="Unassembled WGS sequence"/>
</dbReference>